<dbReference type="PROSITE" id="PS00618">
    <property type="entry name" value="RECF_2"/>
    <property type="match status" value="1"/>
</dbReference>
<evidence type="ECO:0000313" key="12">
    <source>
        <dbReference type="EMBL" id="MTI24731.1"/>
    </source>
</evidence>
<dbReference type="Pfam" id="PF02463">
    <property type="entry name" value="SMC_N"/>
    <property type="match status" value="1"/>
</dbReference>
<keyword evidence="9 10" id="KW-0742">SOS response</keyword>
<keyword evidence="5 9" id="KW-0235">DNA replication</keyword>
<dbReference type="InterPro" id="IPR042174">
    <property type="entry name" value="RecF_2"/>
</dbReference>
<evidence type="ECO:0000259" key="11">
    <source>
        <dbReference type="PROSITE" id="PS50042"/>
    </source>
</evidence>
<evidence type="ECO:0000256" key="5">
    <source>
        <dbReference type="ARBA" id="ARBA00022705"/>
    </source>
</evidence>
<evidence type="ECO:0000256" key="8">
    <source>
        <dbReference type="ARBA" id="ARBA00023125"/>
    </source>
</evidence>
<evidence type="ECO:0000313" key="13">
    <source>
        <dbReference type="Proteomes" id="UP000798808"/>
    </source>
</evidence>
<feature type="binding site" evidence="9">
    <location>
        <begin position="30"/>
        <end position="37"/>
    </location>
    <ligand>
        <name>ATP</name>
        <dbReference type="ChEBI" id="CHEBI:30616"/>
    </ligand>
</feature>
<comment type="similarity">
    <text evidence="2 9 10">Belongs to the RecF family.</text>
</comment>
<dbReference type="InterPro" id="IPR000595">
    <property type="entry name" value="cNMP-bd_dom"/>
</dbReference>
<dbReference type="HAMAP" id="MF_00365">
    <property type="entry name" value="RecF"/>
    <property type="match status" value="1"/>
</dbReference>
<name>A0ABW9RM14_9BACT</name>
<comment type="subcellular location">
    <subcellularLocation>
        <location evidence="1 9 10">Cytoplasm</location>
    </subcellularLocation>
</comment>
<evidence type="ECO:0000256" key="10">
    <source>
        <dbReference type="RuleBase" id="RU000578"/>
    </source>
</evidence>
<keyword evidence="13" id="KW-1185">Reference proteome</keyword>
<dbReference type="InterPro" id="IPR001238">
    <property type="entry name" value="DNA-binding_RecF"/>
</dbReference>
<proteinExistence type="inferred from homology"/>
<feature type="domain" description="Cyclic nucleotide-binding" evidence="11">
    <location>
        <begin position="309"/>
        <end position="370"/>
    </location>
</feature>
<dbReference type="PANTHER" id="PTHR32182">
    <property type="entry name" value="DNA REPLICATION AND REPAIR PROTEIN RECF"/>
    <property type="match status" value="1"/>
</dbReference>
<dbReference type="Proteomes" id="UP000798808">
    <property type="component" value="Unassembled WGS sequence"/>
</dbReference>
<dbReference type="Gene3D" id="3.40.50.300">
    <property type="entry name" value="P-loop containing nucleotide triphosphate hydrolases"/>
    <property type="match status" value="1"/>
</dbReference>
<gene>
    <name evidence="9" type="primary">recF</name>
    <name evidence="12" type="ORF">E1163_07245</name>
</gene>
<dbReference type="RefSeq" id="WP_155170772.1">
    <property type="nucleotide sequence ID" value="NZ_BAAAFL010000010.1"/>
</dbReference>
<dbReference type="PANTHER" id="PTHR32182:SF0">
    <property type="entry name" value="DNA REPLICATION AND REPAIR PROTEIN RECF"/>
    <property type="match status" value="1"/>
</dbReference>
<dbReference type="InterPro" id="IPR027417">
    <property type="entry name" value="P-loop_NTPase"/>
</dbReference>
<keyword evidence="8 9" id="KW-0238">DNA-binding</keyword>
<accession>A0ABW9RM14</accession>
<dbReference type="SUPFAM" id="SSF52540">
    <property type="entry name" value="P-loop containing nucleoside triphosphate hydrolases"/>
    <property type="match status" value="1"/>
</dbReference>
<comment type="caution">
    <text evidence="12">The sequence shown here is derived from an EMBL/GenBank/DDBJ whole genome shotgun (WGS) entry which is preliminary data.</text>
</comment>
<keyword evidence="9 10" id="KW-0234">DNA repair</keyword>
<dbReference type="Gene3D" id="1.20.1050.90">
    <property type="entry name" value="RecF/RecN/SMC, N-terminal domain"/>
    <property type="match status" value="1"/>
</dbReference>
<keyword evidence="6 9" id="KW-0547">Nucleotide-binding</keyword>
<sequence>MHIEKLSLFNFKNYEGITLNFSEKVNCLVGINGSGKTNLLDAIHYLSLTKSAFNSIDSQNIMFGENAFNIKGSFVKEDKHVEVSCGFQEGVKKVFRIDRKEYDKLSEHVGKFPIVLIAPNDVDVIREGSEVRRKFFDTILCQMDSKYLDNLVKYNQYLKQRNSALKKFGFTGRVDYDLIHTYDVPMLELGKAIFESRNKFIKDYFRIFQKHYSLLSQNKEEVTILYKSEVEDQAFEKKFKAGIKKDLALERTSMGVHRDDYKLLIEDNVLKKFGSQGQQKTFLVGLKMAHFEIIKELKGLKPILLLDDIFDKLDSLRIKQLVKMIADQTFGQIFITDAREERTKEILKELDIDASFYHVDKGTVKEASHG</sequence>
<keyword evidence="4 9" id="KW-0963">Cytoplasm</keyword>
<evidence type="ECO:0000256" key="1">
    <source>
        <dbReference type="ARBA" id="ARBA00004496"/>
    </source>
</evidence>
<organism evidence="12 13">
    <name type="scientific">Fulvivirga kasyanovii</name>
    <dbReference type="NCBI Taxonomy" id="396812"/>
    <lineage>
        <taxon>Bacteria</taxon>
        <taxon>Pseudomonadati</taxon>
        <taxon>Bacteroidota</taxon>
        <taxon>Cytophagia</taxon>
        <taxon>Cytophagales</taxon>
        <taxon>Fulvivirgaceae</taxon>
        <taxon>Fulvivirga</taxon>
    </lineage>
</organism>
<protein>
    <recommendedName>
        <fullName evidence="3 9">DNA replication and repair protein RecF</fullName>
    </recommendedName>
</protein>
<evidence type="ECO:0000256" key="6">
    <source>
        <dbReference type="ARBA" id="ARBA00022741"/>
    </source>
</evidence>
<dbReference type="InterPro" id="IPR003395">
    <property type="entry name" value="RecF/RecN/SMC_N"/>
</dbReference>
<evidence type="ECO:0000256" key="4">
    <source>
        <dbReference type="ARBA" id="ARBA00022490"/>
    </source>
</evidence>
<dbReference type="InterPro" id="IPR018078">
    <property type="entry name" value="DNA-binding_RecF_CS"/>
</dbReference>
<reference evidence="12 13" key="1">
    <citation type="submission" date="2019-02" db="EMBL/GenBank/DDBJ databases">
        <authorList>
            <person name="Goldberg S.R."/>
            <person name="Haltli B.A."/>
            <person name="Correa H."/>
            <person name="Russell K.G."/>
        </authorList>
    </citation>
    <scope>NUCLEOTIDE SEQUENCE [LARGE SCALE GENOMIC DNA]</scope>
    <source>
        <strain evidence="12 13">JCM 16186</strain>
    </source>
</reference>
<keyword evidence="7 9" id="KW-0067">ATP-binding</keyword>
<evidence type="ECO:0000256" key="2">
    <source>
        <dbReference type="ARBA" id="ARBA00008016"/>
    </source>
</evidence>
<keyword evidence="9 10" id="KW-0227">DNA damage</keyword>
<dbReference type="EMBL" id="SMLW01000447">
    <property type="protein sequence ID" value="MTI24731.1"/>
    <property type="molecule type" value="Genomic_DNA"/>
</dbReference>
<evidence type="ECO:0000256" key="3">
    <source>
        <dbReference type="ARBA" id="ARBA00020170"/>
    </source>
</evidence>
<evidence type="ECO:0000256" key="9">
    <source>
        <dbReference type="HAMAP-Rule" id="MF_00365"/>
    </source>
</evidence>
<evidence type="ECO:0000256" key="7">
    <source>
        <dbReference type="ARBA" id="ARBA00022840"/>
    </source>
</evidence>
<dbReference type="PROSITE" id="PS50042">
    <property type="entry name" value="CNMP_BINDING_3"/>
    <property type="match status" value="1"/>
</dbReference>
<comment type="function">
    <text evidence="9 10">The RecF protein is involved in DNA metabolism; it is required for DNA replication and normal SOS inducibility. RecF binds preferentially to single-stranded, linear DNA. It also seems to bind ATP.</text>
</comment>
<dbReference type="NCBIfam" id="TIGR00611">
    <property type="entry name" value="recf"/>
    <property type="match status" value="1"/>
</dbReference>